<dbReference type="Proteomes" id="UP000807025">
    <property type="component" value="Unassembled WGS sequence"/>
</dbReference>
<dbReference type="AlphaFoldDB" id="A0A9P6D9X3"/>
<evidence type="ECO:0000313" key="1">
    <source>
        <dbReference type="EMBL" id="KAF9488108.1"/>
    </source>
</evidence>
<keyword evidence="2" id="KW-1185">Reference proteome</keyword>
<accession>A0A9P6D9X3</accession>
<gene>
    <name evidence="1" type="ORF">BDN71DRAFT_1485158</name>
</gene>
<dbReference type="OrthoDB" id="3261594at2759"/>
<reference evidence="1" key="1">
    <citation type="submission" date="2020-11" db="EMBL/GenBank/DDBJ databases">
        <authorList>
            <consortium name="DOE Joint Genome Institute"/>
            <person name="Ahrendt S."/>
            <person name="Riley R."/>
            <person name="Andreopoulos W."/>
            <person name="Labutti K."/>
            <person name="Pangilinan J."/>
            <person name="Ruiz-Duenas F.J."/>
            <person name="Barrasa J.M."/>
            <person name="Sanchez-Garcia M."/>
            <person name="Camarero S."/>
            <person name="Miyauchi S."/>
            <person name="Serrano A."/>
            <person name="Linde D."/>
            <person name="Babiker R."/>
            <person name="Drula E."/>
            <person name="Ayuso-Fernandez I."/>
            <person name="Pacheco R."/>
            <person name="Padilla G."/>
            <person name="Ferreira P."/>
            <person name="Barriuso J."/>
            <person name="Kellner H."/>
            <person name="Castanera R."/>
            <person name="Alfaro M."/>
            <person name="Ramirez L."/>
            <person name="Pisabarro A.G."/>
            <person name="Kuo A."/>
            <person name="Tritt A."/>
            <person name="Lipzen A."/>
            <person name="He G."/>
            <person name="Yan M."/>
            <person name="Ng V."/>
            <person name="Cullen D."/>
            <person name="Martin F."/>
            <person name="Rosso M.-N."/>
            <person name="Henrissat B."/>
            <person name="Hibbett D."/>
            <person name="Martinez A.T."/>
            <person name="Grigoriev I.V."/>
        </authorList>
    </citation>
    <scope>NUCLEOTIDE SEQUENCE</scope>
    <source>
        <strain evidence="1">ATCC 90797</strain>
    </source>
</reference>
<name>A0A9P6D9X3_PLEER</name>
<organism evidence="1 2">
    <name type="scientific">Pleurotus eryngii</name>
    <name type="common">Boletus of the steppes</name>
    <dbReference type="NCBI Taxonomy" id="5323"/>
    <lineage>
        <taxon>Eukaryota</taxon>
        <taxon>Fungi</taxon>
        <taxon>Dikarya</taxon>
        <taxon>Basidiomycota</taxon>
        <taxon>Agaricomycotina</taxon>
        <taxon>Agaricomycetes</taxon>
        <taxon>Agaricomycetidae</taxon>
        <taxon>Agaricales</taxon>
        <taxon>Pleurotineae</taxon>
        <taxon>Pleurotaceae</taxon>
        <taxon>Pleurotus</taxon>
    </lineage>
</organism>
<proteinExistence type="predicted"/>
<dbReference type="EMBL" id="MU154732">
    <property type="protein sequence ID" value="KAF9488108.1"/>
    <property type="molecule type" value="Genomic_DNA"/>
</dbReference>
<sequence>MCPNSCVAYTGPFAKLTNCPKCGGPCYDTHTGKPRQHFYTIPLAPYLQVLRQETERLLGKPIEEYYDFVCRKEYLEAVLNGTIKNKDFVVMMSLDGAQLYQMKQSDCWIYIWVILDIEPGTRYKKKYVIPGSVIPGPNKPKNTDSFLFPGLAHISAVQKEGL</sequence>
<evidence type="ECO:0000313" key="2">
    <source>
        <dbReference type="Proteomes" id="UP000807025"/>
    </source>
</evidence>
<protein>
    <submittedName>
        <fullName evidence="1">Uncharacterized protein</fullName>
    </submittedName>
</protein>
<comment type="caution">
    <text evidence="1">The sequence shown here is derived from an EMBL/GenBank/DDBJ whole genome shotgun (WGS) entry which is preliminary data.</text>
</comment>